<evidence type="ECO:0000313" key="1">
    <source>
        <dbReference type="EMBL" id="KAJ0079068.1"/>
    </source>
</evidence>
<name>A0ACC0ZVR8_9ROSI</name>
<dbReference type="Proteomes" id="UP001164250">
    <property type="component" value="Chromosome 13"/>
</dbReference>
<comment type="caution">
    <text evidence="1">The sequence shown here is derived from an EMBL/GenBank/DDBJ whole genome shotgun (WGS) entry which is preliminary data.</text>
</comment>
<gene>
    <name evidence="1" type="ORF">Patl1_24549</name>
</gene>
<accession>A0ACC0ZVR8</accession>
<sequence>MAQFVRIDEIESVRISLTELRRSLKSSLRHKISSSQRGTEKDDDEALISDIEIAQQWAAIERLPTFERLKSPLFDKEGEGNVVDGEGKRVVDIMKLCLVGRRVFIEKLIKHI</sequence>
<organism evidence="1 2">
    <name type="scientific">Pistacia atlantica</name>
    <dbReference type="NCBI Taxonomy" id="434234"/>
    <lineage>
        <taxon>Eukaryota</taxon>
        <taxon>Viridiplantae</taxon>
        <taxon>Streptophyta</taxon>
        <taxon>Embryophyta</taxon>
        <taxon>Tracheophyta</taxon>
        <taxon>Spermatophyta</taxon>
        <taxon>Magnoliopsida</taxon>
        <taxon>eudicotyledons</taxon>
        <taxon>Gunneridae</taxon>
        <taxon>Pentapetalae</taxon>
        <taxon>rosids</taxon>
        <taxon>malvids</taxon>
        <taxon>Sapindales</taxon>
        <taxon>Anacardiaceae</taxon>
        <taxon>Pistacia</taxon>
    </lineage>
</organism>
<dbReference type="EMBL" id="CM047909">
    <property type="protein sequence ID" value="KAJ0079068.1"/>
    <property type="molecule type" value="Genomic_DNA"/>
</dbReference>
<protein>
    <submittedName>
        <fullName evidence="1">Uncharacterized protein</fullName>
    </submittedName>
</protein>
<keyword evidence="2" id="KW-1185">Reference proteome</keyword>
<evidence type="ECO:0000313" key="2">
    <source>
        <dbReference type="Proteomes" id="UP001164250"/>
    </source>
</evidence>
<reference evidence="2" key="1">
    <citation type="journal article" date="2023" name="G3 (Bethesda)">
        <title>Genome assembly and association tests identify interacting loci associated with vigor, precocity, and sex in interspecific pistachio rootstocks.</title>
        <authorList>
            <person name="Palmer W."/>
            <person name="Jacygrad E."/>
            <person name="Sagayaradj S."/>
            <person name="Cavanaugh K."/>
            <person name="Han R."/>
            <person name="Bertier L."/>
            <person name="Beede B."/>
            <person name="Kafkas S."/>
            <person name="Golino D."/>
            <person name="Preece J."/>
            <person name="Michelmore R."/>
        </authorList>
    </citation>
    <scope>NUCLEOTIDE SEQUENCE [LARGE SCALE GENOMIC DNA]</scope>
</reference>
<proteinExistence type="predicted"/>